<feature type="region of interest" description="Disordered" evidence="1">
    <location>
        <begin position="106"/>
        <end position="125"/>
    </location>
</feature>
<evidence type="ECO:0000313" key="4">
    <source>
        <dbReference type="Proteomes" id="UP001205861"/>
    </source>
</evidence>
<reference evidence="3 4" key="1">
    <citation type="submission" date="2022-08" db="EMBL/GenBank/DDBJ databases">
        <title>Reclassification of Massilia species as members of the genera Telluria, Duganella, Pseudoduganella, Mokoshia gen. nov. and Zemynaea gen. nov. using orthogonal and non-orthogonal genome-based approaches.</title>
        <authorList>
            <person name="Bowman J.P."/>
        </authorList>
    </citation>
    <scope>NUCLEOTIDE SEQUENCE [LARGE SCALE GENOMIC DNA]</scope>
    <source>
        <strain evidence="3 4">JCM 31607</strain>
    </source>
</reference>
<dbReference type="EMBL" id="JANUGV010000005">
    <property type="protein sequence ID" value="MCS0610049.1"/>
    <property type="molecule type" value="Genomic_DNA"/>
</dbReference>
<gene>
    <name evidence="3" type="ORF">NX773_17925</name>
</gene>
<evidence type="ECO:0008006" key="5">
    <source>
        <dbReference type="Google" id="ProtNLM"/>
    </source>
</evidence>
<sequence>MDRLETDTATVVGLWVGIASFLLGFAGIGLTLYSFYRASPDVVVLTASGWVAALLTSLTCGWVGKRLVSLAATLSNRVANLSAEVVELKAEKDRVVAISEYVAAQATRNTRRKQSPVKEEKSTQE</sequence>
<protein>
    <recommendedName>
        <fullName evidence="5">Chemotaxis protein</fullName>
    </recommendedName>
</protein>
<keyword evidence="2" id="KW-0812">Transmembrane</keyword>
<dbReference type="Proteomes" id="UP001205861">
    <property type="component" value="Unassembled WGS sequence"/>
</dbReference>
<keyword evidence="2" id="KW-1133">Transmembrane helix</keyword>
<evidence type="ECO:0000256" key="2">
    <source>
        <dbReference type="SAM" id="Phobius"/>
    </source>
</evidence>
<organism evidence="3 4">
    <name type="scientific">Massilia solisilvae</name>
    <dbReference type="NCBI Taxonomy" id="1811225"/>
    <lineage>
        <taxon>Bacteria</taxon>
        <taxon>Pseudomonadati</taxon>
        <taxon>Pseudomonadota</taxon>
        <taxon>Betaproteobacteria</taxon>
        <taxon>Burkholderiales</taxon>
        <taxon>Oxalobacteraceae</taxon>
        <taxon>Telluria group</taxon>
        <taxon>Massilia</taxon>
    </lineage>
</organism>
<feature type="transmembrane region" description="Helical" evidence="2">
    <location>
        <begin position="12"/>
        <end position="36"/>
    </location>
</feature>
<proteinExistence type="predicted"/>
<comment type="caution">
    <text evidence="3">The sequence shown here is derived from an EMBL/GenBank/DDBJ whole genome shotgun (WGS) entry which is preliminary data.</text>
</comment>
<feature type="compositionally biased region" description="Basic and acidic residues" evidence="1">
    <location>
        <begin position="116"/>
        <end position="125"/>
    </location>
</feature>
<evidence type="ECO:0000313" key="3">
    <source>
        <dbReference type="EMBL" id="MCS0610049.1"/>
    </source>
</evidence>
<keyword evidence="4" id="KW-1185">Reference proteome</keyword>
<evidence type="ECO:0000256" key="1">
    <source>
        <dbReference type="SAM" id="MobiDB-lite"/>
    </source>
</evidence>
<keyword evidence="2" id="KW-0472">Membrane</keyword>
<feature type="transmembrane region" description="Helical" evidence="2">
    <location>
        <begin position="42"/>
        <end position="64"/>
    </location>
</feature>
<name>A0ABT2BNI4_9BURK</name>
<dbReference type="RefSeq" id="WP_258857664.1">
    <property type="nucleotide sequence ID" value="NZ_JANUGV010000005.1"/>
</dbReference>
<accession>A0ABT2BNI4</accession>